<dbReference type="AlphaFoldDB" id="A0A4R2PW02"/>
<sequence>MSDLRGLSFRQLRALAATIHTGSVTNAAKRLSVTPPAIAAQLKGLEDAVGAALYVRGPDGLEPTPVGRELIAAANEIDAVVSGCAHRIAALNAGAEGSLDLGVVSTGKYFAPRLVAAFREAHPGIHVHLSIGNRGELLEALYRREYDLAIMGRPPADLAVERDVLGEHPYVLIAPPGHRLAGRHDVTAEDLRHEAFLTREEGSGTRSLTAAFLDGVGDGWAFDVSEMGTNETIKQAVMAGLGMAIISAHTVHTELADGKLATVPLPGLPIMRHWFLIRRTDREATTATRIFRDFVVRHGGSFLPRLPAPAPPPSDTEGAAPTEAQGAAKSA</sequence>
<dbReference type="InterPro" id="IPR000847">
    <property type="entry name" value="LysR_HTH_N"/>
</dbReference>
<evidence type="ECO:0000256" key="5">
    <source>
        <dbReference type="ARBA" id="ARBA00039279"/>
    </source>
</evidence>
<dbReference type="InterPro" id="IPR005119">
    <property type="entry name" value="LysR_subst-bd"/>
</dbReference>
<keyword evidence="2" id="KW-0805">Transcription regulation</keyword>
<dbReference type="InParanoid" id="A0A4R2PW02"/>
<dbReference type="Pfam" id="PF03466">
    <property type="entry name" value="LysR_substrate"/>
    <property type="match status" value="1"/>
</dbReference>
<feature type="region of interest" description="Disordered" evidence="7">
    <location>
        <begin position="303"/>
        <end position="331"/>
    </location>
</feature>
<keyword evidence="4" id="KW-0804">Transcription</keyword>
<keyword evidence="3 9" id="KW-0238">DNA-binding</keyword>
<dbReference type="InterPro" id="IPR036390">
    <property type="entry name" value="WH_DNA-bd_sf"/>
</dbReference>
<evidence type="ECO:0000256" key="4">
    <source>
        <dbReference type="ARBA" id="ARBA00023163"/>
    </source>
</evidence>
<comment type="caution">
    <text evidence="9">The sequence shown here is derived from an EMBL/GenBank/DDBJ whole genome shotgun (WGS) entry which is preliminary data.</text>
</comment>
<comment type="similarity">
    <text evidence="1">Belongs to the LysR transcriptional regulatory family.</text>
</comment>
<accession>A0A4R2PW02</accession>
<dbReference type="Gene3D" id="1.10.10.10">
    <property type="entry name" value="Winged helix-like DNA-binding domain superfamily/Winged helix DNA-binding domain"/>
    <property type="match status" value="1"/>
</dbReference>
<evidence type="ECO:0000256" key="3">
    <source>
        <dbReference type="ARBA" id="ARBA00023125"/>
    </source>
</evidence>
<dbReference type="PANTHER" id="PTHR30126:SF5">
    <property type="entry name" value="HTH-TYPE TRANSCRIPTIONAL ACTIVATOR CMPR"/>
    <property type="match status" value="1"/>
</dbReference>
<reference evidence="9 10" key="1">
    <citation type="submission" date="2019-03" db="EMBL/GenBank/DDBJ databases">
        <title>Genomic Encyclopedia of Type Strains, Phase IV (KMG-IV): sequencing the most valuable type-strain genomes for metagenomic binning, comparative biology and taxonomic classification.</title>
        <authorList>
            <person name="Goeker M."/>
        </authorList>
    </citation>
    <scope>NUCLEOTIDE SEQUENCE [LARGE SCALE GENOMIC DNA]</scope>
    <source>
        <strain evidence="9 10">DSM 2132</strain>
    </source>
</reference>
<keyword evidence="10" id="KW-1185">Reference proteome</keyword>
<proteinExistence type="inferred from homology"/>
<evidence type="ECO:0000256" key="7">
    <source>
        <dbReference type="SAM" id="MobiDB-lite"/>
    </source>
</evidence>
<dbReference type="PANTHER" id="PTHR30126">
    <property type="entry name" value="HTH-TYPE TRANSCRIPTIONAL REGULATOR"/>
    <property type="match status" value="1"/>
</dbReference>
<dbReference type="FunCoup" id="A0A4R2PW02">
    <property type="interactions" value="137"/>
</dbReference>
<dbReference type="GO" id="GO:0000976">
    <property type="term" value="F:transcription cis-regulatory region binding"/>
    <property type="evidence" value="ECO:0007669"/>
    <property type="project" value="TreeGrafter"/>
</dbReference>
<evidence type="ECO:0000313" key="9">
    <source>
        <dbReference type="EMBL" id="TCP38331.1"/>
    </source>
</evidence>
<dbReference type="SUPFAM" id="SSF46785">
    <property type="entry name" value="Winged helix' DNA-binding domain"/>
    <property type="match status" value="1"/>
</dbReference>
<dbReference type="PROSITE" id="PS50931">
    <property type="entry name" value="HTH_LYSR"/>
    <property type="match status" value="1"/>
</dbReference>
<dbReference type="SUPFAM" id="SSF53850">
    <property type="entry name" value="Periplasmic binding protein-like II"/>
    <property type="match status" value="1"/>
</dbReference>
<dbReference type="EMBL" id="SLXO01000001">
    <property type="protein sequence ID" value="TCP38331.1"/>
    <property type="molecule type" value="Genomic_DNA"/>
</dbReference>
<dbReference type="Proteomes" id="UP000295399">
    <property type="component" value="Unassembled WGS sequence"/>
</dbReference>
<dbReference type="OrthoDB" id="9808620at2"/>
<name>A0A4R2PW02_RHOSA</name>
<dbReference type="Pfam" id="PF00126">
    <property type="entry name" value="HTH_1"/>
    <property type="match status" value="1"/>
</dbReference>
<evidence type="ECO:0000256" key="6">
    <source>
        <dbReference type="ARBA" id="ARBA00043141"/>
    </source>
</evidence>
<organism evidence="9 10">
    <name type="scientific">Rhodothalassium salexigens DSM 2132</name>
    <dbReference type="NCBI Taxonomy" id="1188247"/>
    <lineage>
        <taxon>Bacteria</taxon>
        <taxon>Pseudomonadati</taxon>
        <taxon>Pseudomonadota</taxon>
        <taxon>Alphaproteobacteria</taxon>
        <taxon>Rhodothalassiales</taxon>
        <taxon>Rhodothalassiaceae</taxon>
        <taxon>Rhodothalassium</taxon>
    </lineage>
</organism>
<evidence type="ECO:0000313" key="10">
    <source>
        <dbReference type="Proteomes" id="UP000295399"/>
    </source>
</evidence>
<protein>
    <recommendedName>
        <fullName evidence="5">HTH-type transcriptional regulator CbbR</fullName>
    </recommendedName>
    <alternativeName>
        <fullName evidence="6">RuBisCO operon transcriptional regulator</fullName>
    </alternativeName>
</protein>
<dbReference type="Gene3D" id="3.40.190.10">
    <property type="entry name" value="Periplasmic binding protein-like II"/>
    <property type="match status" value="2"/>
</dbReference>
<feature type="domain" description="HTH lysR-type" evidence="8">
    <location>
        <begin position="7"/>
        <end position="64"/>
    </location>
</feature>
<evidence type="ECO:0000259" key="8">
    <source>
        <dbReference type="PROSITE" id="PS50931"/>
    </source>
</evidence>
<evidence type="ECO:0000256" key="2">
    <source>
        <dbReference type="ARBA" id="ARBA00023015"/>
    </source>
</evidence>
<dbReference type="GO" id="GO:0003700">
    <property type="term" value="F:DNA-binding transcription factor activity"/>
    <property type="evidence" value="ECO:0007669"/>
    <property type="project" value="InterPro"/>
</dbReference>
<dbReference type="RefSeq" id="WP_132706691.1">
    <property type="nucleotide sequence ID" value="NZ_JACIGF010000001.1"/>
</dbReference>
<dbReference type="InterPro" id="IPR036388">
    <property type="entry name" value="WH-like_DNA-bd_sf"/>
</dbReference>
<evidence type="ECO:0000256" key="1">
    <source>
        <dbReference type="ARBA" id="ARBA00009437"/>
    </source>
</evidence>
<gene>
    <name evidence="9" type="ORF">EV659_101230</name>
</gene>